<reference evidence="10" key="2">
    <citation type="journal article" date="2023" name="IMA Fungus">
        <title>Comparative genomic study of the Penicillium genus elucidates a diverse pangenome and 15 lateral gene transfer events.</title>
        <authorList>
            <person name="Petersen C."/>
            <person name="Sorensen T."/>
            <person name="Nielsen M.R."/>
            <person name="Sondergaard T.E."/>
            <person name="Sorensen J.L."/>
            <person name="Fitzpatrick D.A."/>
            <person name="Frisvad J.C."/>
            <person name="Nielsen K.L."/>
        </authorList>
    </citation>
    <scope>NUCLEOTIDE SEQUENCE</scope>
    <source>
        <strain evidence="10">IBT 30069</strain>
    </source>
</reference>
<dbReference type="SMART" id="SM00066">
    <property type="entry name" value="GAL4"/>
    <property type="match status" value="1"/>
</dbReference>
<evidence type="ECO:0000256" key="2">
    <source>
        <dbReference type="ARBA" id="ARBA00022723"/>
    </source>
</evidence>
<keyword evidence="7" id="KW-0539">Nucleus</keyword>
<proteinExistence type="predicted"/>
<dbReference type="GO" id="GO:0005634">
    <property type="term" value="C:nucleus"/>
    <property type="evidence" value="ECO:0007669"/>
    <property type="project" value="UniProtKB-SubCell"/>
</dbReference>
<gene>
    <name evidence="10" type="ORF">N7456_013382</name>
</gene>
<name>A0A9W9EG46_9EURO</name>
<keyword evidence="6" id="KW-0804">Transcription</keyword>
<dbReference type="InterPro" id="IPR036864">
    <property type="entry name" value="Zn2-C6_fun-type_DNA-bd_sf"/>
</dbReference>
<feature type="compositionally biased region" description="Polar residues" evidence="8">
    <location>
        <begin position="1"/>
        <end position="11"/>
    </location>
</feature>
<evidence type="ECO:0000256" key="8">
    <source>
        <dbReference type="SAM" id="MobiDB-lite"/>
    </source>
</evidence>
<evidence type="ECO:0000313" key="10">
    <source>
        <dbReference type="EMBL" id="KAJ5081144.1"/>
    </source>
</evidence>
<dbReference type="SUPFAM" id="SSF57701">
    <property type="entry name" value="Zn2/Cys6 DNA-binding domain"/>
    <property type="match status" value="1"/>
</dbReference>
<dbReference type="CDD" id="cd14723">
    <property type="entry name" value="ZIP_Ppr1"/>
    <property type="match status" value="1"/>
</dbReference>
<comment type="subcellular location">
    <subcellularLocation>
        <location evidence="1">Nucleus</location>
    </subcellularLocation>
</comment>
<feature type="domain" description="Zn(2)-C6 fungal-type" evidence="9">
    <location>
        <begin position="30"/>
        <end position="60"/>
    </location>
</feature>
<evidence type="ECO:0000259" key="9">
    <source>
        <dbReference type="PROSITE" id="PS50048"/>
    </source>
</evidence>
<dbReference type="Pfam" id="PF00172">
    <property type="entry name" value="Zn_clus"/>
    <property type="match status" value="1"/>
</dbReference>
<dbReference type="PANTHER" id="PTHR31313:SF83">
    <property type="entry name" value="ZN(II)2CYS6 TRANSCRIPTION FACTOR (EUROFUNG)"/>
    <property type="match status" value="1"/>
</dbReference>
<evidence type="ECO:0000256" key="3">
    <source>
        <dbReference type="ARBA" id="ARBA00022833"/>
    </source>
</evidence>
<feature type="compositionally biased region" description="Basic residues" evidence="8">
    <location>
        <begin position="18"/>
        <end position="27"/>
    </location>
</feature>
<reference evidence="10" key="1">
    <citation type="submission" date="2022-11" db="EMBL/GenBank/DDBJ databases">
        <authorList>
            <person name="Petersen C."/>
        </authorList>
    </citation>
    <scope>NUCLEOTIDE SEQUENCE</scope>
    <source>
        <strain evidence="10">IBT 30069</strain>
    </source>
</reference>
<keyword evidence="5" id="KW-0238">DNA-binding</keyword>
<protein>
    <recommendedName>
        <fullName evidence="9">Zn(2)-C6 fungal-type domain-containing protein</fullName>
    </recommendedName>
</protein>
<dbReference type="InterPro" id="IPR051615">
    <property type="entry name" value="Transcr_Regulatory_Elem"/>
</dbReference>
<keyword evidence="11" id="KW-1185">Reference proteome</keyword>
<dbReference type="PROSITE" id="PS50048">
    <property type="entry name" value="ZN2_CY6_FUNGAL_2"/>
    <property type="match status" value="1"/>
</dbReference>
<dbReference type="InterPro" id="IPR007219">
    <property type="entry name" value="XnlR_reg_dom"/>
</dbReference>
<evidence type="ECO:0000256" key="6">
    <source>
        <dbReference type="ARBA" id="ARBA00023163"/>
    </source>
</evidence>
<comment type="caution">
    <text evidence="10">The sequence shown here is derived from an EMBL/GenBank/DDBJ whole genome shotgun (WGS) entry which is preliminary data.</text>
</comment>
<dbReference type="GO" id="GO:0008270">
    <property type="term" value="F:zinc ion binding"/>
    <property type="evidence" value="ECO:0007669"/>
    <property type="project" value="InterPro"/>
</dbReference>
<dbReference type="Proteomes" id="UP001149165">
    <property type="component" value="Unassembled WGS sequence"/>
</dbReference>
<dbReference type="GO" id="GO:0006351">
    <property type="term" value="P:DNA-templated transcription"/>
    <property type="evidence" value="ECO:0007669"/>
    <property type="project" value="InterPro"/>
</dbReference>
<evidence type="ECO:0000256" key="1">
    <source>
        <dbReference type="ARBA" id="ARBA00004123"/>
    </source>
</evidence>
<dbReference type="PANTHER" id="PTHR31313">
    <property type="entry name" value="TY1 ENHANCER ACTIVATOR"/>
    <property type="match status" value="1"/>
</dbReference>
<feature type="region of interest" description="Disordered" evidence="8">
    <location>
        <begin position="1"/>
        <end position="27"/>
    </location>
</feature>
<dbReference type="OrthoDB" id="4161332at2759"/>
<sequence length="775" mass="86804">MDPSQSNTTPPQEDPTARRKRAGRKYTSRACEECRRRRAKCDGTRPSCSRCLDRGIRCQYSTAEDGRQPAPKAYVVMLRNRIELLEAVLQKKGINIEESVAEILAEKETLDPSDPKHAQCSSSTVEELCMTFDGALTIDESLNWDQDGEVRYFGPTSGRLLFRSSSNNSPAEDSIQTDASCNGCSTTASGTCNSISPHCVTQAEETQINDGQLPNEPWISDELQAHLINLYFDWEQPWLQVVNEKLFRESLACGGRYCSALLLTCILAIGSRYCDRLEVRTDPNDPNTAGKGFIRTAERLIQNDLRWPKITTIQALTIMGMFYIATGSDAAGWLHQGMANRLAIDMGFNMDPAVLTGTVSLPPFEIELRRQIYWALYCHDKLSACYTGRVCTLLESQGAVNKPYLQCVSEVHLPSANGSLRAASQKDTAQLHRSMIDLCRIIEKILQSLWSPKPLVQNSQRSAFFDSCILELKTWYYDLPSELKFDRPSGPSRFPHAYTLSMVYQQAIMLLCCPFISHYYQPEKEGDAAQQLAQKHDETSPERTRLSKALTSCSSAVRSMCIIAQKYRQTFGSFKLSPMTATHCTLSTALIVIELCCSASADSQYKNHPQDDGAKHIPPHAAVALFFQVLRELSTSWNIAKRIGKNLEKVYFDRYGTEHLPADWEGYNCEGTCPLPDPMPADDAANLNIEIFDDIINGENVTPENPLPFALHQNPSFTRPGIPGLGFNPLGDIQDFPNSDELFANNLGFAFSPDCLPSDYNMFDTLNQMYLEEKW</sequence>
<keyword evidence="4" id="KW-0805">Transcription regulation</keyword>
<dbReference type="GO" id="GO:0000981">
    <property type="term" value="F:DNA-binding transcription factor activity, RNA polymerase II-specific"/>
    <property type="evidence" value="ECO:0007669"/>
    <property type="project" value="InterPro"/>
</dbReference>
<accession>A0A9W9EG46</accession>
<keyword evidence="2" id="KW-0479">Metal-binding</keyword>
<dbReference type="CDD" id="cd00067">
    <property type="entry name" value="GAL4"/>
    <property type="match status" value="1"/>
</dbReference>
<organism evidence="10 11">
    <name type="scientific">Penicillium angulare</name>
    <dbReference type="NCBI Taxonomy" id="116970"/>
    <lineage>
        <taxon>Eukaryota</taxon>
        <taxon>Fungi</taxon>
        <taxon>Dikarya</taxon>
        <taxon>Ascomycota</taxon>
        <taxon>Pezizomycotina</taxon>
        <taxon>Eurotiomycetes</taxon>
        <taxon>Eurotiomycetidae</taxon>
        <taxon>Eurotiales</taxon>
        <taxon>Aspergillaceae</taxon>
        <taxon>Penicillium</taxon>
    </lineage>
</organism>
<evidence type="ECO:0000313" key="11">
    <source>
        <dbReference type="Proteomes" id="UP001149165"/>
    </source>
</evidence>
<dbReference type="InterPro" id="IPR001138">
    <property type="entry name" value="Zn2Cys6_DnaBD"/>
</dbReference>
<evidence type="ECO:0000256" key="7">
    <source>
        <dbReference type="ARBA" id="ARBA00023242"/>
    </source>
</evidence>
<evidence type="ECO:0000256" key="5">
    <source>
        <dbReference type="ARBA" id="ARBA00023125"/>
    </source>
</evidence>
<evidence type="ECO:0000256" key="4">
    <source>
        <dbReference type="ARBA" id="ARBA00023015"/>
    </source>
</evidence>
<dbReference type="AlphaFoldDB" id="A0A9W9EG46"/>
<dbReference type="GO" id="GO:0003677">
    <property type="term" value="F:DNA binding"/>
    <property type="evidence" value="ECO:0007669"/>
    <property type="project" value="UniProtKB-KW"/>
</dbReference>
<dbReference type="PROSITE" id="PS00463">
    <property type="entry name" value="ZN2_CY6_FUNGAL_1"/>
    <property type="match status" value="1"/>
</dbReference>
<dbReference type="SMART" id="SM00906">
    <property type="entry name" value="Fungal_trans"/>
    <property type="match status" value="1"/>
</dbReference>
<keyword evidence="3" id="KW-0862">Zinc</keyword>
<dbReference type="Pfam" id="PF04082">
    <property type="entry name" value="Fungal_trans"/>
    <property type="match status" value="1"/>
</dbReference>
<dbReference type="EMBL" id="JAPQKH010000011">
    <property type="protein sequence ID" value="KAJ5081144.1"/>
    <property type="molecule type" value="Genomic_DNA"/>
</dbReference>
<dbReference type="Gene3D" id="4.10.240.10">
    <property type="entry name" value="Zn(2)-C6 fungal-type DNA-binding domain"/>
    <property type="match status" value="1"/>
</dbReference>
<dbReference type="CDD" id="cd12148">
    <property type="entry name" value="fungal_TF_MHR"/>
    <property type="match status" value="1"/>
</dbReference>